<gene>
    <name evidence="1" type="ORF">AAFF_G00220660</name>
</gene>
<accession>A0AAD7RG76</accession>
<dbReference type="AlphaFoldDB" id="A0AAD7RG76"/>
<dbReference type="Proteomes" id="UP001221898">
    <property type="component" value="Unassembled WGS sequence"/>
</dbReference>
<evidence type="ECO:0000313" key="2">
    <source>
        <dbReference type="Proteomes" id="UP001221898"/>
    </source>
</evidence>
<protein>
    <submittedName>
        <fullName evidence="1">Uncharacterized protein</fullName>
    </submittedName>
</protein>
<dbReference type="EMBL" id="JAINUG010000293">
    <property type="protein sequence ID" value="KAJ8383470.1"/>
    <property type="molecule type" value="Genomic_DNA"/>
</dbReference>
<sequence>MSAGTPSPSTASHIIPDHVLEYWIMLCHLSLTRRRLPLLATDEFKAHTASLHFNRALDASTMLSLITVTA</sequence>
<evidence type="ECO:0000313" key="1">
    <source>
        <dbReference type="EMBL" id="KAJ8383470.1"/>
    </source>
</evidence>
<organism evidence="1 2">
    <name type="scientific">Aldrovandia affinis</name>
    <dbReference type="NCBI Taxonomy" id="143900"/>
    <lineage>
        <taxon>Eukaryota</taxon>
        <taxon>Metazoa</taxon>
        <taxon>Chordata</taxon>
        <taxon>Craniata</taxon>
        <taxon>Vertebrata</taxon>
        <taxon>Euteleostomi</taxon>
        <taxon>Actinopterygii</taxon>
        <taxon>Neopterygii</taxon>
        <taxon>Teleostei</taxon>
        <taxon>Notacanthiformes</taxon>
        <taxon>Halosauridae</taxon>
        <taxon>Aldrovandia</taxon>
    </lineage>
</organism>
<proteinExistence type="predicted"/>
<keyword evidence="2" id="KW-1185">Reference proteome</keyword>
<comment type="caution">
    <text evidence="1">The sequence shown here is derived from an EMBL/GenBank/DDBJ whole genome shotgun (WGS) entry which is preliminary data.</text>
</comment>
<reference evidence="1" key="1">
    <citation type="journal article" date="2023" name="Science">
        <title>Genome structures resolve the early diversification of teleost fishes.</title>
        <authorList>
            <person name="Parey E."/>
            <person name="Louis A."/>
            <person name="Montfort J."/>
            <person name="Bouchez O."/>
            <person name="Roques C."/>
            <person name="Iampietro C."/>
            <person name="Lluch J."/>
            <person name="Castinel A."/>
            <person name="Donnadieu C."/>
            <person name="Desvignes T."/>
            <person name="Floi Bucao C."/>
            <person name="Jouanno E."/>
            <person name="Wen M."/>
            <person name="Mejri S."/>
            <person name="Dirks R."/>
            <person name="Jansen H."/>
            <person name="Henkel C."/>
            <person name="Chen W.J."/>
            <person name="Zahm M."/>
            <person name="Cabau C."/>
            <person name="Klopp C."/>
            <person name="Thompson A.W."/>
            <person name="Robinson-Rechavi M."/>
            <person name="Braasch I."/>
            <person name="Lecointre G."/>
            <person name="Bobe J."/>
            <person name="Postlethwait J.H."/>
            <person name="Berthelot C."/>
            <person name="Roest Crollius H."/>
            <person name="Guiguen Y."/>
        </authorList>
    </citation>
    <scope>NUCLEOTIDE SEQUENCE</scope>
    <source>
        <strain evidence="1">NC1722</strain>
    </source>
</reference>
<name>A0AAD7RG76_9TELE</name>